<sequence length="226" mass="25474">MAFRADEAAQRGYEHVEAYLVPRPQYADESVRAQSREALMDIVDELGPVVDSYPTWHPLVCHHDSRYPEVTPSDRCGYKGLDHTRYFLNGFITCPYTASGKADQVIESVNSLPPHPIAHITAEKLDVKLYNPEATPVLVKCNWDRPLGMDGMIPLSIAMPLILEQEVPCWRWSQVAETWESMRYYLLGSPHGARSSLFVNQETGQAIKKVWNSLINTGMFGPIKVG</sequence>
<dbReference type="Proteomes" id="UP000050416">
    <property type="component" value="Unassembled WGS sequence"/>
</dbReference>
<dbReference type="EMBL" id="LJZQ01000027">
    <property type="protein sequence ID" value="KPQ27530.1"/>
    <property type="molecule type" value="Genomic_DNA"/>
</dbReference>
<dbReference type="AlphaFoldDB" id="A0A0N8KK97"/>
<proteinExistence type="predicted"/>
<dbReference type="STRING" id="1305731.GCA_000934705_02499"/>
<protein>
    <submittedName>
        <fullName evidence="1">Uncharacterized protein</fullName>
    </submittedName>
</protein>
<comment type="caution">
    <text evidence="1">The sequence shown here is derived from an EMBL/GenBank/DDBJ whole genome shotgun (WGS) entry which is preliminary data.</text>
</comment>
<organism evidence="1 2">
    <name type="scientific">Marinobacter excellens HL-55</name>
    <dbReference type="NCBI Taxonomy" id="1305731"/>
    <lineage>
        <taxon>Bacteria</taxon>
        <taxon>Pseudomonadati</taxon>
        <taxon>Pseudomonadota</taxon>
        <taxon>Gammaproteobacteria</taxon>
        <taxon>Pseudomonadales</taxon>
        <taxon>Marinobacteraceae</taxon>
        <taxon>Marinobacter</taxon>
    </lineage>
</organism>
<dbReference type="PATRIC" id="fig|1305731.5.peg.1701"/>
<gene>
    <name evidence="1" type="ORF">HLUCCX14_14720</name>
</gene>
<reference evidence="1 2" key="1">
    <citation type="submission" date="2015-09" db="EMBL/GenBank/DDBJ databases">
        <title>Identification and resolution of microdiversity through metagenomic sequencing of parallel consortia.</title>
        <authorList>
            <person name="Nelson W.C."/>
            <person name="Romine M.F."/>
            <person name="Lindemann S.R."/>
        </authorList>
    </citation>
    <scope>NUCLEOTIDE SEQUENCE [LARGE SCALE GENOMIC DNA]</scope>
    <source>
        <strain evidence="1">HL-55</strain>
    </source>
</reference>
<evidence type="ECO:0000313" key="1">
    <source>
        <dbReference type="EMBL" id="KPQ27530.1"/>
    </source>
</evidence>
<evidence type="ECO:0000313" key="2">
    <source>
        <dbReference type="Proteomes" id="UP000050416"/>
    </source>
</evidence>
<name>A0A0N8KK97_9GAMM</name>
<dbReference type="OrthoDB" id="9133937at2"/>
<accession>A0A0N8KK97</accession>